<dbReference type="RefSeq" id="WP_081935458.1">
    <property type="nucleotide sequence ID" value="NZ_QEKV01000001.1"/>
</dbReference>
<protein>
    <submittedName>
        <fullName evidence="1">Uncharacterized protein YeaO (DUF488 family)</fullName>
    </submittedName>
</protein>
<name>A0A2U1E7Q0_9FIRM</name>
<proteinExistence type="predicted"/>
<dbReference type="Proteomes" id="UP000245793">
    <property type="component" value="Unassembled WGS sequence"/>
</dbReference>
<dbReference type="InterPro" id="IPR052552">
    <property type="entry name" value="YeaO-like"/>
</dbReference>
<evidence type="ECO:0000313" key="2">
    <source>
        <dbReference type="Proteomes" id="UP000245793"/>
    </source>
</evidence>
<dbReference type="EMBL" id="QEKV01000001">
    <property type="protein sequence ID" value="PVY95729.1"/>
    <property type="molecule type" value="Genomic_DNA"/>
</dbReference>
<comment type="caution">
    <text evidence="1">The sequence shown here is derived from an EMBL/GenBank/DDBJ whole genome shotgun (WGS) entry which is preliminary data.</text>
</comment>
<dbReference type="Pfam" id="PF22752">
    <property type="entry name" value="DUF488-N3i"/>
    <property type="match status" value="1"/>
</dbReference>
<gene>
    <name evidence="1" type="ORF">C7381_101255</name>
</gene>
<sequence length="119" mass="14131">MAGKLLMIRAYDIDDTCQGRRILVDRLWPRGIKKESLEPFEWAKEITPSTQIRKFFAHKAENFEKFSKLYLEELEENPEAEKFKIHVKNILKTENVILIYAAKDPEINHVQVLKKFLQE</sequence>
<accession>A0A2U1E7Q0</accession>
<keyword evidence="2" id="KW-1185">Reference proteome</keyword>
<dbReference type="PANTHER" id="PTHR36849">
    <property type="entry name" value="CYTOPLASMIC PROTEIN-RELATED"/>
    <property type="match status" value="1"/>
</dbReference>
<dbReference type="AlphaFoldDB" id="A0A2U1E7Q0"/>
<evidence type="ECO:0000313" key="1">
    <source>
        <dbReference type="EMBL" id="PVY95729.1"/>
    </source>
</evidence>
<organism evidence="1 2">
    <name type="scientific">Ezakiella coagulans</name>
    <dbReference type="NCBI Taxonomy" id="46507"/>
    <lineage>
        <taxon>Bacteria</taxon>
        <taxon>Bacillati</taxon>
        <taxon>Bacillota</taxon>
        <taxon>Tissierellia</taxon>
        <taxon>Ezakiella</taxon>
    </lineage>
</organism>
<reference evidence="1 2" key="1">
    <citation type="submission" date="2018-04" db="EMBL/GenBank/DDBJ databases">
        <title>Genomic Encyclopedia of Type Strains, Phase IV (KMG-IV): sequencing the most valuable type-strain genomes for metagenomic binning, comparative biology and taxonomic classification.</title>
        <authorList>
            <person name="Goeker M."/>
        </authorList>
    </citation>
    <scope>NUCLEOTIDE SEQUENCE [LARGE SCALE GENOMIC DNA]</scope>
    <source>
        <strain evidence="1 2">DSM 20705</strain>
    </source>
</reference>
<dbReference type="PANTHER" id="PTHR36849:SF1">
    <property type="entry name" value="CYTOPLASMIC PROTEIN"/>
    <property type="match status" value="1"/>
</dbReference>